<protein>
    <submittedName>
        <fullName evidence="8">Uncharacterized protein</fullName>
    </submittedName>
</protein>
<dbReference type="InterPro" id="IPR001841">
    <property type="entry name" value="Znf_RING"/>
</dbReference>
<comment type="caution">
    <text evidence="8">The sequence shown here is derived from an EMBL/GenBank/DDBJ whole genome shotgun (WGS) entry which is preliminary data.</text>
</comment>
<dbReference type="EMBL" id="JAUTXT010000005">
    <property type="protein sequence ID" value="KAK3677871.1"/>
    <property type="molecule type" value="Genomic_DNA"/>
</dbReference>
<dbReference type="PANTHER" id="PTHR10131:SF94">
    <property type="entry name" value="TNF RECEPTOR-ASSOCIATED FACTOR 4"/>
    <property type="match status" value="1"/>
</dbReference>
<proteinExistence type="predicted"/>
<dbReference type="GO" id="GO:0008270">
    <property type="term" value="F:zinc ion binding"/>
    <property type="evidence" value="ECO:0007669"/>
    <property type="project" value="UniProtKB-KW"/>
</dbReference>
<feature type="zinc finger region" description="TRAF-type" evidence="4">
    <location>
        <begin position="194"/>
        <end position="250"/>
    </location>
</feature>
<accession>A0AAE0WTY3</accession>
<evidence type="ECO:0000256" key="2">
    <source>
        <dbReference type="ARBA" id="ARBA00022771"/>
    </source>
</evidence>
<feature type="region of interest" description="Disordered" evidence="5">
    <location>
        <begin position="528"/>
        <end position="556"/>
    </location>
</feature>
<reference evidence="8" key="1">
    <citation type="submission" date="2023-07" db="EMBL/GenBank/DDBJ databases">
        <title>Black Yeasts Isolated from many extreme environments.</title>
        <authorList>
            <person name="Coleine C."/>
            <person name="Stajich J.E."/>
            <person name="Selbmann L."/>
        </authorList>
    </citation>
    <scope>NUCLEOTIDE SEQUENCE</scope>
    <source>
        <strain evidence="8">CCFEE 5485</strain>
    </source>
</reference>
<dbReference type="SUPFAM" id="SSF57850">
    <property type="entry name" value="RING/U-box"/>
    <property type="match status" value="1"/>
</dbReference>
<dbReference type="InterPro" id="IPR018957">
    <property type="entry name" value="Znf_C3HC4_RING-type"/>
</dbReference>
<dbReference type="InterPro" id="IPR001293">
    <property type="entry name" value="Znf_TRAF"/>
</dbReference>
<evidence type="ECO:0000256" key="1">
    <source>
        <dbReference type="ARBA" id="ARBA00022723"/>
    </source>
</evidence>
<evidence type="ECO:0000256" key="5">
    <source>
        <dbReference type="SAM" id="MobiDB-lite"/>
    </source>
</evidence>
<dbReference type="Proteomes" id="UP001274830">
    <property type="component" value="Unassembled WGS sequence"/>
</dbReference>
<feature type="compositionally biased region" description="Low complexity" evidence="5">
    <location>
        <begin position="529"/>
        <end position="540"/>
    </location>
</feature>
<evidence type="ECO:0000259" key="7">
    <source>
        <dbReference type="PROSITE" id="PS50145"/>
    </source>
</evidence>
<keyword evidence="9" id="KW-1185">Reference proteome</keyword>
<evidence type="ECO:0000313" key="9">
    <source>
        <dbReference type="Proteomes" id="UP001274830"/>
    </source>
</evidence>
<evidence type="ECO:0000256" key="3">
    <source>
        <dbReference type="ARBA" id="ARBA00022833"/>
    </source>
</evidence>
<dbReference type="InterPro" id="IPR013083">
    <property type="entry name" value="Znf_RING/FYVE/PHD"/>
</dbReference>
<dbReference type="SUPFAM" id="SSF49599">
    <property type="entry name" value="TRAF domain-like"/>
    <property type="match status" value="1"/>
</dbReference>
<sequence length="556" mass="60768">MTLRGMRRLEARRQMEESNFLLSKARSQNLNPPVDFRLLDYVTAYDDNLMCAICRCPFVDPVVLAECDHYFCRDCIRQSWGSTYSPSGPRGDCPQCRTPARLGTRSATSKILVNILDDLLVKCPKHEEGCPVSVKRGEVEDHMNIYCGYAYQECAGERCELPVRRKDADQGCLHFGVSCFDCHETMQKSTLENHWRSECAVRRVTCPRCNMHVLSKDLDSHNSETCEAVSIPCPGASIGCTSRSKRSQAQTHAKSCTFAKLAPVISSQKSRMDEQEAAQKLLSRKLEVLETGFGVMQGILYPKVSVEADDLAADESRIPFLDNSASERTLPPHHPRMFSGDSSGNALSPFDFPVPPTSRPSSAAPGVARRASPIGLPPSESAAALRQHDPIEAYNTNYDLASPGLPPPSTSGGPYVSPLHHLLSMHESLRDEMSRVNSALQELDGRHSMQTLNENLRTREEISYLGAQLAGLSRQVHWLTSTQLQRQSRSATPSAVAGSSSEMAGTSVEAAVNAVSTAATALRGAARMVSVGQGQSSSGSHGPMRRENSAEGRTKL</sequence>
<feature type="domain" description="RING-type" evidence="6">
    <location>
        <begin position="51"/>
        <end position="97"/>
    </location>
</feature>
<dbReference type="AlphaFoldDB" id="A0AAE0WTY3"/>
<keyword evidence="1 4" id="KW-0479">Metal-binding</keyword>
<feature type="domain" description="TRAF-type" evidence="7">
    <location>
        <begin position="194"/>
        <end position="250"/>
    </location>
</feature>
<organism evidence="8 9">
    <name type="scientific">Recurvomyces mirabilis</name>
    <dbReference type="NCBI Taxonomy" id="574656"/>
    <lineage>
        <taxon>Eukaryota</taxon>
        <taxon>Fungi</taxon>
        <taxon>Dikarya</taxon>
        <taxon>Ascomycota</taxon>
        <taxon>Pezizomycotina</taxon>
        <taxon>Dothideomycetes</taxon>
        <taxon>Dothideomycetidae</taxon>
        <taxon>Mycosphaerellales</taxon>
        <taxon>Teratosphaeriaceae</taxon>
        <taxon>Recurvomyces</taxon>
    </lineage>
</organism>
<keyword evidence="3 4" id="KW-0862">Zinc</keyword>
<evidence type="ECO:0000313" key="8">
    <source>
        <dbReference type="EMBL" id="KAK3677871.1"/>
    </source>
</evidence>
<dbReference type="PROSITE" id="PS50145">
    <property type="entry name" value="ZF_TRAF"/>
    <property type="match status" value="1"/>
</dbReference>
<dbReference type="Pfam" id="PF02176">
    <property type="entry name" value="zf-TRAF"/>
    <property type="match status" value="1"/>
</dbReference>
<dbReference type="PROSITE" id="PS00518">
    <property type="entry name" value="ZF_RING_1"/>
    <property type="match status" value="1"/>
</dbReference>
<dbReference type="PROSITE" id="PS50089">
    <property type="entry name" value="ZF_RING_2"/>
    <property type="match status" value="1"/>
</dbReference>
<dbReference type="SMART" id="SM00184">
    <property type="entry name" value="RING"/>
    <property type="match status" value="1"/>
</dbReference>
<dbReference type="InterPro" id="IPR017907">
    <property type="entry name" value="Znf_RING_CS"/>
</dbReference>
<feature type="region of interest" description="Disordered" evidence="5">
    <location>
        <begin position="322"/>
        <end position="383"/>
    </location>
</feature>
<feature type="compositionally biased region" description="Basic and acidic residues" evidence="5">
    <location>
        <begin position="544"/>
        <end position="556"/>
    </location>
</feature>
<dbReference type="Pfam" id="PF00097">
    <property type="entry name" value="zf-C3HC4"/>
    <property type="match status" value="1"/>
</dbReference>
<evidence type="ECO:0000256" key="4">
    <source>
        <dbReference type="PROSITE-ProRule" id="PRU00207"/>
    </source>
</evidence>
<dbReference type="Gene3D" id="3.30.40.10">
    <property type="entry name" value="Zinc/RING finger domain, C3HC4 (zinc finger)"/>
    <property type="match status" value="2"/>
</dbReference>
<evidence type="ECO:0000259" key="6">
    <source>
        <dbReference type="PROSITE" id="PS50089"/>
    </source>
</evidence>
<gene>
    <name evidence="8" type="ORF">LTR78_001966</name>
</gene>
<dbReference type="PANTHER" id="PTHR10131">
    <property type="entry name" value="TNF RECEPTOR ASSOCIATED FACTOR"/>
    <property type="match status" value="1"/>
</dbReference>
<keyword evidence="2 4" id="KW-0863">Zinc-finger</keyword>
<name>A0AAE0WTY3_9PEZI</name>